<comment type="subcellular location">
    <subcellularLocation>
        <location evidence="1">Membrane</location>
    </subcellularLocation>
</comment>
<accession>A0ABV0JCW9</accession>
<feature type="transmembrane region" description="Helical" evidence="5">
    <location>
        <begin position="89"/>
        <end position="107"/>
    </location>
</feature>
<evidence type="ECO:0000256" key="5">
    <source>
        <dbReference type="SAM" id="Phobius"/>
    </source>
</evidence>
<evidence type="ECO:0000313" key="7">
    <source>
        <dbReference type="Proteomes" id="UP001464891"/>
    </source>
</evidence>
<name>A0ABV0JCW9_9CYAN</name>
<reference evidence="6 7" key="1">
    <citation type="submission" date="2022-04" db="EMBL/GenBank/DDBJ databases">
        <title>Positive selection, recombination, and allopatry shape intraspecific diversity of widespread and dominant cyanobacteria.</title>
        <authorList>
            <person name="Wei J."/>
            <person name="Shu W."/>
            <person name="Hu C."/>
        </authorList>
    </citation>
    <scope>NUCLEOTIDE SEQUENCE [LARGE SCALE GENOMIC DNA]</scope>
    <source>
        <strain evidence="6 7">GB2-A4</strain>
    </source>
</reference>
<feature type="transmembrane region" description="Helical" evidence="5">
    <location>
        <begin position="59"/>
        <end position="77"/>
    </location>
</feature>
<dbReference type="PANTHER" id="PTHR12668">
    <property type="entry name" value="TRANSMEMBRANE PROTEIN 14, 15"/>
    <property type="match status" value="1"/>
</dbReference>
<protein>
    <recommendedName>
        <fullName evidence="8">Small integral membrane protein</fullName>
    </recommendedName>
</protein>
<sequence length="110" mass="11310">MESAVINPGILAAIAYGTLAIIGGIVGFLQVQSKASLISGSISGLLLIGAAVLQLQGYAWGLPLAAAITALLIIVFVGRWTKTRKFMPAGLMIILGVGALAVMLYTLRGQ</sequence>
<keyword evidence="2 5" id="KW-0812">Transmembrane</keyword>
<dbReference type="EMBL" id="JAMPKM010000011">
    <property type="protein sequence ID" value="MEP0818900.1"/>
    <property type="molecule type" value="Genomic_DNA"/>
</dbReference>
<evidence type="ECO:0000256" key="1">
    <source>
        <dbReference type="ARBA" id="ARBA00004370"/>
    </source>
</evidence>
<proteinExistence type="predicted"/>
<organism evidence="6 7">
    <name type="scientific">Trichocoleus desertorum GB2-A4</name>
    <dbReference type="NCBI Taxonomy" id="2933944"/>
    <lineage>
        <taxon>Bacteria</taxon>
        <taxon>Bacillati</taxon>
        <taxon>Cyanobacteriota</taxon>
        <taxon>Cyanophyceae</taxon>
        <taxon>Leptolyngbyales</taxon>
        <taxon>Trichocoleusaceae</taxon>
        <taxon>Trichocoleus</taxon>
    </lineage>
</organism>
<dbReference type="RefSeq" id="WP_199295732.1">
    <property type="nucleotide sequence ID" value="NZ_JAMPKM010000011.1"/>
</dbReference>
<evidence type="ECO:0000256" key="3">
    <source>
        <dbReference type="ARBA" id="ARBA00022989"/>
    </source>
</evidence>
<gene>
    <name evidence="6" type="ORF">NC998_17520</name>
</gene>
<dbReference type="Gene3D" id="1.10.10.1740">
    <property type="entry name" value="Transmembrane protein 14-like"/>
    <property type="match status" value="1"/>
</dbReference>
<dbReference type="Pfam" id="PF03647">
    <property type="entry name" value="Tmemb_14"/>
    <property type="match status" value="1"/>
</dbReference>
<evidence type="ECO:0000313" key="6">
    <source>
        <dbReference type="EMBL" id="MEP0818900.1"/>
    </source>
</evidence>
<feature type="transmembrane region" description="Helical" evidence="5">
    <location>
        <begin position="6"/>
        <end position="28"/>
    </location>
</feature>
<dbReference type="PANTHER" id="PTHR12668:SF43">
    <property type="entry name" value="TRANSMEMBRANE PROTEIN 14 HOMOLOG"/>
    <property type="match status" value="1"/>
</dbReference>
<keyword evidence="7" id="KW-1185">Reference proteome</keyword>
<keyword evidence="4 5" id="KW-0472">Membrane</keyword>
<feature type="transmembrane region" description="Helical" evidence="5">
    <location>
        <begin position="35"/>
        <end position="53"/>
    </location>
</feature>
<dbReference type="InterPro" id="IPR005349">
    <property type="entry name" value="TMEM14"/>
</dbReference>
<dbReference type="InterPro" id="IPR044890">
    <property type="entry name" value="TMEM14_sf"/>
</dbReference>
<evidence type="ECO:0000256" key="2">
    <source>
        <dbReference type="ARBA" id="ARBA00022692"/>
    </source>
</evidence>
<comment type="caution">
    <text evidence="6">The sequence shown here is derived from an EMBL/GenBank/DDBJ whole genome shotgun (WGS) entry which is preliminary data.</text>
</comment>
<evidence type="ECO:0008006" key="8">
    <source>
        <dbReference type="Google" id="ProtNLM"/>
    </source>
</evidence>
<keyword evidence="3 5" id="KW-1133">Transmembrane helix</keyword>
<dbReference type="Proteomes" id="UP001464891">
    <property type="component" value="Unassembled WGS sequence"/>
</dbReference>
<evidence type="ECO:0000256" key="4">
    <source>
        <dbReference type="ARBA" id="ARBA00023136"/>
    </source>
</evidence>